<keyword evidence="2" id="KW-1185">Reference proteome</keyword>
<accession>A0A934VQS3</accession>
<proteinExistence type="predicted"/>
<dbReference type="RefSeq" id="WP_200355421.1">
    <property type="nucleotide sequence ID" value="NZ_JAENIL010000016.1"/>
</dbReference>
<comment type="caution">
    <text evidence="1">The sequence shown here is derived from an EMBL/GenBank/DDBJ whole genome shotgun (WGS) entry which is preliminary data.</text>
</comment>
<dbReference type="Proteomes" id="UP000617628">
    <property type="component" value="Unassembled WGS sequence"/>
</dbReference>
<evidence type="ECO:0000313" key="1">
    <source>
        <dbReference type="EMBL" id="MBK1877205.1"/>
    </source>
</evidence>
<reference evidence="1" key="1">
    <citation type="submission" date="2021-01" db="EMBL/GenBank/DDBJ databases">
        <title>Modified the classification status of verrucomicrobia.</title>
        <authorList>
            <person name="Feng X."/>
        </authorList>
    </citation>
    <scope>NUCLEOTIDE SEQUENCE</scope>
    <source>
        <strain evidence="1">KCTC 13126</strain>
    </source>
</reference>
<organism evidence="1 2">
    <name type="scientific">Pelagicoccus mobilis</name>
    <dbReference type="NCBI Taxonomy" id="415221"/>
    <lineage>
        <taxon>Bacteria</taxon>
        <taxon>Pseudomonadati</taxon>
        <taxon>Verrucomicrobiota</taxon>
        <taxon>Opitutia</taxon>
        <taxon>Puniceicoccales</taxon>
        <taxon>Pelagicoccaceae</taxon>
        <taxon>Pelagicoccus</taxon>
    </lineage>
</organism>
<evidence type="ECO:0000313" key="2">
    <source>
        <dbReference type="Proteomes" id="UP000617628"/>
    </source>
</evidence>
<gene>
    <name evidence="1" type="ORF">JIN87_10015</name>
</gene>
<dbReference type="EMBL" id="JAENIL010000016">
    <property type="protein sequence ID" value="MBK1877205.1"/>
    <property type="molecule type" value="Genomic_DNA"/>
</dbReference>
<sequence>MTLQDICDLHAKAVLSDAPASWEETLHNLVKLPQSDLDKEIAQAIRMTCYLQLERWQELETFSRCLISRFGFDHREAQVGYCISQIYQKKYEELLGYIDSLISRWPNEPRFIFFRSRARFESGDAEGADDDARRYSALDPHCAWVLYFLELENRMHARRSQP</sequence>
<dbReference type="Gene3D" id="1.25.40.10">
    <property type="entry name" value="Tetratricopeptide repeat domain"/>
    <property type="match status" value="1"/>
</dbReference>
<dbReference type="InterPro" id="IPR011990">
    <property type="entry name" value="TPR-like_helical_dom_sf"/>
</dbReference>
<dbReference type="SUPFAM" id="SSF48452">
    <property type="entry name" value="TPR-like"/>
    <property type="match status" value="1"/>
</dbReference>
<name>A0A934VQS3_9BACT</name>
<protein>
    <submittedName>
        <fullName evidence="1">Uncharacterized protein</fullName>
    </submittedName>
</protein>
<dbReference type="AlphaFoldDB" id="A0A934VQS3"/>